<reference evidence="3 4" key="1">
    <citation type="submission" date="2017-07" db="EMBL/GenBank/DDBJ databases">
        <title>Complete genome sequence of Actinoalloteichus hoggarensis DSM 45943, type strain of Actinoalloteichus hoggarensis.</title>
        <authorList>
            <person name="Ruckert C."/>
            <person name="Nouioui I."/>
            <person name="Willmese J."/>
            <person name="van Wezel G."/>
            <person name="Klenk H.-P."/>
            <person name="Kalinowski J."/>
            <person name="Zotchev S.B."/>
        </authorList>
    </citation>
    <scope>NUCLEOTIDE SEQUENCE [LARGE SCALE GENOMIC DNA]</scope>
    <source>
        <strain evidence="3 4">DSM 45943</strain>
    </source>
</reference>
<dbReference type="AlphaFoldDB" id="A0A221W6R9"/>
<dbReference type="InterPro" id="IPR001387">
    <property type="entry name" value="Cro/C1-type_HTH"/>
</dbReference>
<dbReference type="KEGG" id="ahg:AHOG_19735"/>
<proteinExistence type="predicted"/>
<dbReference type="CDD" id="cd00093">
    <property type="entry name" value="HTH_XRE"/>
    <property type="match status" value="1"/>
</dbReference>
<keyword evidence="4" id="KW-1185">Reference proteome</keyword>
<organism evidence="3 4">
    <name type="scientific">Actinoalloteichus hoggarensis</name>
    <dbReference type="NCBI Taxonomy" id="1470176"/>
    <lineage>
        <taxon>Bacteria</taxon>
        <taxon>Bacillati</taxon>
        <taxon>Actinomycetota</taxon>
        <taxon>Actinomycetes</taxon>
        <taxon>Pseudonocardiales</taxon>
        <taxon>Pseudonocardiaceae</taxon>
        <taxon>Actinoalloteichus</taxon>
    </lineage>
</organism>
<name>A0A221W6R9_9PSEU</name>
<evidence type="ECO:0000259" key="2">
    <source>
        <dbReference type="PROSITE" id="PS50943"/>
    </source>
</evidence>
<dbReference type="PROSITE" id="PS50943">
    <property type="entry name" value="HTH_CROC1"/>
    <property type="match status" value="1"/>
</dbReference>
<dbReference type="SMART" id="SM00530">
    <property type="entry name" value="HTH_XRE"/>
    <property type="match status" value="1"/>
</dbReference>
<gene>
    <name evidence="3" type="ORF">AHOG_19735</name>
</gene>
<evidence type="ECO:0000313" key="4">
    <source>
        <dbReference type="Proteomes" id="UP000204221"/>
    </source>
</evidence>
<evidence type="ECO:0000256" key="1">
    <source>
        <dbReference type="SAM" id="MobiDB-lite"/>
    </source>
</evidence>
<dbReference type="InterPro" id="IPR010982">
    <property type="entry name" value="Lambda_DNA-bd_dom_sf"/>
</dbReference>
<dbReference type="EMBL" id="CP022521">
    <property type="protein sequence ID" value="ASO21565.1"/>
    <property type="molecule type" value="Genomic_DNA"/>
</dbReference>
<protein>
    <submittedName>
        <fullName evidence="3">Helix-turn-helix domain protein</fullName>
    </submittedName>
</protein>
<dbReference type="InterPro" id="IPR011990">
    <property type="entry name" value="TPR-like_helical_dom_sf"/>
</dbReference>
<dbReference type="GO" id="GO:0003677">
    <property type="term" value="F:DNA binding"/>
    <property type="evidence" value="ECO:0007669"/>
    <property type="project" value="InterPro"/>
</dbReference>
<dbReference type="SUPFAM" id="SSF47413">
    <property type="entry name" value="lambda repressor-like DNA-binding domains"/>
    <property type="match status" value="1"/>
</dbReference>
<sequence length="462" mass="50751">MSRRQAFSRRRKILGYSQESFAVRVGVEFSTVGRWERGELTPHPWRRQRIANALEITLEELDQLLALDESPTTRDAGTWRSRPDDTVASSGASSAPRLASWATSSLVRDVLDHTEEDLTVFSRRTVLTTTAALAGTAFTAALEPVLRPVLTASTSGHAFATAELVDAEEIVTQLTRLHRRASGLDGRMVAAQLSAFCRRLHEAPQGTPETSRAFRIAAELAELVASLNWDAGLHDSAQRYFLHAVQLAHAGSDRVLVAVVLAALARQCSDLGRPNDALEAVQLAQYLTRREATPRLRALLATREGWAHAQKGDVKAFQRCVTAAQDHHAEGPNENDSHASIVGLDNAELAGVIGARYRDLAAHDVRHARTAQDYIGTALRLRPADHLRTRMFDLIGLARTHVISREPDRAAELIAEALPSAPTLAHGRVGRKLREFHREAVVFDDVPAVHDVRQAVMELTTI</sequence>
<dbReference type="SUPFAM" id="SSF48452">
    <property type="entry name" value="TPR-like"/>
    <property type="match status" value="1"/>
</dbReference>
<accession>A0A221W6R9</accession>
<feature type="domain" description="HTH cro/C1-type" evidence="2">
    <location>
        <begin position="9"/>
        <end position="61"/>
    </location>
</feature>
<dbReference type="Proteomes" id="UP000204221">
    <property type="component" value="Chromosome"/>
</dbReference>
<feature type="region of interest" description="Disordered" evidence="1">
    <location>
        <begin position="72"/>
        <end position="93"/>
    </location>
</feature>
<evidence type="ECO:0000313" key="3">
    <source>
        <dbReference type="EMBL" id="ASO21565.1"/>
    </source>
</evidence>
<dbReference type="Gene3D" id="1.10.260.40">
    <property type="entry name" value="lambda repressor-like DNA-binding domains"/>
    <property type="match status" value="1"/>
</dbReference>
<dbReference type="Pfam" id="PF01381">
    <property type="entry name" value="HTH_3"/>
    <property type="match status" value="1"/>
</dbReference>